<dbReference type="RefSeq" id="XP_003175190.1">
    <property type="nucleotide sequence ID" value="XM_003175142.1"/>
</dbReference>
<organism evidence="10">
    <name type="scientific">Arthroderma gypseum (strain ATCC MYA-4604 / CBS 118893)</name>
    <name type="common">Microsporum gypseum</name>
    <dbReference type="NCBI Taxonomy" id="535722"/>
    <lineage>
        <taxon>Eukaryota</taxon>
        <taxon>Fungi</taxon>
        <taxon>Dikarya</taxon>
        <taxon>Ascomycota</taxon>
        <taxon>Pezizomycotina</taxon>
        <taxon>Eurotiomycetes</taxon>
        <taxon>Eurotiomycetidae</taxon>
        <taxon>Onygenales</taxon>
        <taxon>Arthrodermataceae</taxon>
        <taxon>Nannizzia</taxon>
    </lineage>
</organism>
<evidence type="ECO:0000256" key="7">
    <source>
        <dbReference type="ARBA" id="ARBA00025043"/>
    </source>
</evidence>
<dbReference type="GO" id="GO:0002949">
    <property type="term" value="P:tRNA threonylcarbamoyladenosine modification"/>
    <property type="evidence" value="ECO:0007669"/>
    <property type="project" value="TreeGrafter"/>
</dbReference>
<dbReference type="FunCoup" id="E4UNV4">
    <property type="interactions" value="491"/>
</dbReference>
<reference evidence="10" key="1">
    <citation type="journal article" date="2012" name="MBio">
        <title>Comparative genome analysis of Trichophyton rubrum and related dermatophytes reveals candidate genes involved in infection.</title>
        <authorList>
            <person name="Martinez D.A."/>
            <person name="Oliver B.G."/>
            <person name="Graeser Y."/>
            <person name="Goldberg J.M."/>
            <person name="Li W."/>
            <person name="Martinez-Rossi N.M."/>
            <person name="Monod M."/>
            <person name="Shelest E."/>
            <person name="Barton R.C."/>
            <person name="Birch E."/>
            <person name="Brakhage A.A."/>
            <person name="Chen Z."/>
            <person name="Gurr S.J."/>
            <person name="Heiman D."/>
            <person name="Heitman J."/>
            <person name="Kosti I."/>
            <person name="Rossi A."/>
            <person name="Saif S."/>
            <person name="Samalova M."/>
            <person name="Saunders C.W."/>
            <person name="Shea T."/>
            <person name="Summerbell R.C."/>
            <person name="Xu J."/>
            <person name="Young S."/>
            <person name="Zeng Q."/>
            <person name="Birren B.W."/>
            <person name="Cuomo C.A."/>
            <person name="White T.C."/>
        </authorList>
    </citation>
    <scope>NUCLEOTIDE SEQUENCE [LARGE SCALE GENOMIC DNA]</scope>
    <source>
        <strain evidence="10">ATCC MYA-4604 / CBS 118893</strain>
    </source>
</reference>
<evidence type="ECO:0000256" key="2">
    <source>
        <dbReference type="ARBA" id="ARBA00005546"/>
    </source>
</evidence>
<dbReference type="OrthoDB" id="329139at2759"/>
<dbReference type="eggNOG" id="KOG4066">
    <property type="taxonomic scope" value="Eukaryota"/>
</dbReference>
<dbReference type="STRING" id="535722.E4UNV4"/>
<evidence type="ECO:0000256" key="4">
    <source>
        <dbReference type="ARBA" id="ARBA00016009"/>
    </source>
</evidence>
<comment type="function">
    <text evidence="7">Component of the EKC/KEOPS complex that is required for the formation of a threonylcarbamoyl group on adenosine at position 37 (t(6)A37) in tRNAs that read codons beginning with adenine. The complex is probably involved in the transfer of the threonylcarbamoyl moiety of threonylcarbamoyl-AMP (TC-AMP) to the N6 group of A37. CGI121 acts as an allosteric effector that regulates the t(6)A activity of the complex. The EKC/KEOPS complex also promotes both telomere uncapping and telomere elongation. The complex is required for efficient recruitment of transcriptional coactivators. CGI121 is not required for tRNA modification.</text>
</comment>
<dbReference type="InterPro" id="IPR036504">
    <property type="entry name" value="CGI121/TPRKB_sf"/>
</dbReference>
<evidence type="ECO:0000256" key="3">
    <source>
        <dbReference type="ARBA" id="ARBA00015316"/>
    </source>
</evidence>
<proteinExistence type="inferred from homology"/>
<dbReference type="OMA" id="IVCRMST"/>
<dbReference type="SUPFAM" id="SSF143870">
    <property type="entry name" value="PF0523-like"/>
    <property type="match status" value="1"/>
</dbReference>
<comment type="similarity">
    <text evidence="2 8">Belongs to the CGI121/TPRKB family.</text>
</comment>
<keyword evidence="6 8" id="KW-0539">Nucleus</keyword>
<dbReference type="Gene3D" id="3.30.2380.10">
    <property type="entry name" value="CGI121/TPRKB"/>
    <property type="match status" value="1"/>
</dbReference>
<dbReference type="Proteomes" id="UP000002669">
    <property type="component" value="Unassembled WGS sequence"/>
</dbReference>
<evidence type="ECO:0000256" key="8">
    <source>
        <dbReference type="RuleBase" id="RU004398"/>
    </source>
</evidence>
<dbReference type="GeneID" id="10030496"/>
<evidence type="ECO:0000313" key="10">
    <source>
        <dbReference type="Proteomes" id="UP000002669"/>
    </source>
</evidence>
<dbReference type="AlphaFoldDB" id="E4UNV4"/>
<evidence type="ECO:0000256" key="6">
    <source>
        <dbReference type="ARBA" id="ARBA00023242"/>
    </source>
</evidence>
<dbReference type="InParanoid" id="E4UNV4"/>
<dbReference type="HOGENOM" id="CLU_065847_1_0_1"/>
<dbReference type="GO" id="GO:0000408">
    <property type="term" value="C:EKC/KEOPS complex"/>
    <property type="evidence" value="ECO:0007669"/>
    <property type="project" value="TreeGrafter"/>
</dbReference>
<name>E4UNV4_ARTGP</name>
<dbReference type="VEuPathDB" id="FungiDB:MGYG_02721"/>
<gene>
    <name evidence="9" type="ORF">MGYG_02721</name>
</gene>
<dbReference type="InterPro" id="IPR013926">
    <property type="entry name" value="CGI121/TPRKB"/>
</dbReference>
<dbReference type="GO" id="GO:0005634">
    <property type="term" value="C:nucleus"/>
    <property type="evidence" value="ECO:0007669"/>
    <property type="project" value="UniProtKB-SubCell"/>
</dbReference>
<keyword evidence="10" id="KW-1185">Reference proteome</keyword>
<dbReference type="GO" id="GO:0005829">
    <property type="term" value="C:cytosol"/>
    <property type="evidence" value="ECO:0007669"/>
    <property type="project" value="TreeGrafter"/>
</dbReference>
<dbReference type="PANTHER" id="PTHR15840:SF10">
    <property type="entry name" value="EKC_KEOPS COMPLEX SUBUNIT TPRKB"/>
    <property type="match status" value="1"/>
</dbReference>
<evidence type="ECO:0000313" key="9">
    <source>
        <dbReference type="EMBL" id="EFQ99707.1"/>
    </source>
</evidence>
<dbReference type="PANTHER" id="PTHR15840">
    <property type="entry name" value="CGI-121 FAMILY MEMBER"/>
    <property type="match status" value="1"/>
</dbReference>
<evidence type="ECO:0000256" key="1">
    <source>
        <dbReference type="ARBA" id="ARBA00004123"/>
    </source>
</evidence>
<dbReference type="EMBL" id="DS989823">
    <property type="protein sequence ID" value="EFQ99707.1"/>
    <property type="molecule type" value="Genomic_DNA"/>
</dbReference>
<evidence type="ECO:0000256" key="5">
    <source>
        <dbReference type="ARBA" id="ARBA00022694"/>
    </source>
</evidence>
<keyword evidence="5" id="KW-0819">tRNA processing</keyword>
<dbReference type="Pfam" id="PF08617">
    <property type="entry name" value="CGI-121"/>
    <property type="match status" value="1"/>
</dbReference>
<sequence>MSLLQSVQIAHLPPSLVVHIALYRDVKNSPFLREQLISGNSAYEYAFIDASMILSTTHVLAAAFRAINDYENKRLKSRNVHSEIVFALSPNNNIADAFRRFGITDSTKDLLVVKVSTTPDITHESISKHLGEAIEGTQVAFDDATLSQITDISKIQKAYKLSNVVDQKPSKKPTVDAAEKTLKKRLETSIVGAIALRGS</sequence>
<comment type="subcellular location">
    <subcellularLocation>
        <location evidence="1">Nucleus</location>
    </subcellularLocation>
</comment>
<protein>
    <recommendedName>
        <fullName evidence="4">EKC/KEOPS complex subunit CGI121</fullName>
    </recommendedName>
    <alternativeName>
        <fullName evidence="3">EKC/KEOPS complex subunit cgi121</fullName>
    </alternativeName>
</protein>
<accession>E4UNV4</accession>